<organism evidence="1 2">
    <name type="scientific">Nocardioides euryhalodurans</name>
    <dbReference type="NCBI Taxonomy" id="2518370"/>
    <lineage>
        <taxon>Bacteria</taxon>
        <taxon>Bacillati</taxon>
        <taxon>Actinomycetota</taxon>
        <taxon>Actinomycetes</taxon>
        <taxon>Propionibacteriales</taxon>
        <taxon>Nocardioidaceae</taxon>
        <taxon>Nocardioides</taxon>
    </lineage>
</organism>
<dbReference type="OrthoDB" id="3213819at2"/>
<keyword evidence="2" id="KW-1185">Reference proteome</keyword>
<dbReference type="Proteomes" id="UP000294894">
    <property type="component" value="Chromosome"/>
</dbReference>
<protein>
    <submittedName>
        <fullName evidence="1">DUF3515 domain-containing protein</fullName>
    </submittedName>
</protein>
<dbReference type="AlphaFoldDB" id="A0A4P7GPW9"/>
<proteinExistence type="predicted"/>
<gene>
    <name evidence="1" type="ORF">EXE57_18460</name>
</gene>
<evidence type="ECO:0000313" key="1">
    <source>
        <dbReference type="EMBL" id="QBR94044.1"/>
    </source>
</evidence>
<sequence>MPGGAHLTGPVLRRRPGTTRSRGVVLCVALTAAVAGCGTDPVAITGPDLDEADSRACRALVDDLPDALGDRERVEVTPADALGAAWGEPAIVLTCGVDEPGGITRTAVCQEVNGIGWFVPDAALEDESLDATLTAVGHRPRVQVSVPAEQRPEGVAAALAGVAGAVEEHTELVRPCL</sequence>
<name>A0A4P7GPW9_9ACTN</name>
<evidence type="ECO:0000313" key="2">
    <source>
        <dbReference type="Proteomes" id="UP000294894"/>
    </source>
</evidence>
<reference evidence="1 2" key="1">
    <citation type="submission" date="2019-03" db="EMBL/GenBank/DDBJ databases">
        <title>Three New Species of Nocardioides, Nocardioides euryhalodurans sp. nov., Nocardioides seonyuensis sp. nov. and Nocardioides eburneoflavus sp. nov., Iolated from Soil.</title>
        <authorList>
            <person name="Roh S.G."/>
            <person name="Lee C."/>
            <person name="Kim M.-K."/>
            <person name="Kim S.B."/>
        </authorList>
    </citation>
    <scope>NUCLEOTIDE SEQUENCE [LARGE SCALE GENOMIC DNA]</scope>
    <source>
        <strain evidence="1 2">MMS17-SY117</strain>
    </source>
</reference>
<dbReference type="KEGG" id="noy:EXE57_18460"/>
<accession>A0A4P7GPW9</accession>
<dbReference type="EMBL" id="CP038267">
    <property type="protein sequence ID" value="QBR94044.1"/>
    <property type="molecule type" value="Genomic_DNA"/>
</dbReference>
<dbReference type="InterPro" id="IPR021903">
    <property type="entry name" value="DUF3515"/>
</dbReference>
<dbReference type="Pfam" id="PF12028">
    <property type="entry name" value="DUF3515"/>
    <property type="match status" value="1"/>
</dbReference>